<sequence>MATYPRPTDATPRVVELPRRLKGAEFFGLSIEDLLVKKVPTWTEEEDNVLQTFIYGKHDRPLVERFHYYVTPRGSLLLLCARRFDGFSDLCIPEARELVEHVLLCILRQAAIQTQEKARSSERPEWFANEHLKARILGEAMDEALKETGEDSEGEDFPSSDYNQGQRYGNGASPANNNPAAPRSEHTLAGYDDVRRDHLNTIPVPPYLVNQLGPLLRRKVNPTNTMADVLSAINWASGEDSNAV</sequence>
<accession>A0A9W7W4W1</accession>
<evidence type="ECO:0000313" key="3">
    <source>
        <dbReference type="Proteomes" id="UP001138500"/>
    </source>
</evidence>
<evidence type="ECO:0000313" key="2">
    <source>
        <dbReference type="EMBL" id="KAH9838145.1"/>
    </source>
</evidence>
<dbReference type="AlphaFoldDB" id="A0A9W7W4W1"/>
<reference evidence="2 3" key="2">
    <citation type="journal article" date="2021" name="Curr. Genet.">
        <title>Genetic response to nitrogen starvation in the aggressive Eucalyptus foliar pathogen Teratosphaeria destructans.</title>
        <authorList>
            <person name="Havenga M."/>
            <person name="Wingfield B.D."/>
            <person name="Wingfield M.J."/>
            <person name="Dreyer L.L."/>
            <person name="Roets F."/>
            <person name="Aylward J."/>
        </authorList>
    </citation>
    <scope>NUCLEOTIDE SEQUENCE [LARGE SCALE GENOMIC DNA]</scope>
    <source>
        <strain evidence="2">CMW44962</strain>
    </source>
</reference>
<name>A0A9W7W4W1_9PEZI</name>
<feature type="region of interest" description="Disordered" evidence="1">
    <location>
        <begin position="145"/>
        <end position="185"/>
    </location>
</feature>
<organism evidence="2 3">
    <name type="scientific">Teratosphaeria destructans</name>
    <dbReference type="NCBI Taxonomy" id="418781"/>
    <lineage>
        <taxon>Eukaryota</taxon>
        <taxon>Fungi</taxon>
        <taxon>Dikarya</taxon>
        <taxon>Ascomycota</taxon>
        <taxon>Pezizomycotina</taxon>
        <taxon>Dothideomycetes</taxon>
        <taxon>Dothideomycetidae</taxon>
        <taxon>Mycosphaerellales</taxon>
        <taxon>Teratosphaeriaceae</taxon>
        <taxon>Teratosphaeria</taxon>
    </lineage>
</organism>
<keyword evidence="3" id="KW-1185">Reference proteome</keyword>
<reference evidence="2 3" key="1">
    <citation type="journal article" date="2018" name="IMA Fungus">
        <title>IMA Genome-F 10: Nine draft genome sequences of Claviceps purpurea s.lat., including C. arundinis, C. humidiphila, and C. cf. spartinae, pseudomolecules for the pitch canker pathogen Fusarium circinatum, draft genome of Davidsoniella eucalypti, Grosmannia galeiformis, Quambalaria eucalypti, and Teratosphaeria destructans.</title>
        <authorList>
            <person name="Wingfield B.D."/>
            <person name="Liu M."/>
            <person name="Nguyen H.D."/>
            <person name="Lane F.A."/>
            <person name="Morgan S.W."/>
            <person name="De Vos L."/>
            <person name="Wilken P.M."/>
            <person name="Duong T.A."/>
            <person name="Aylward J."/>
            <person name="Coetzee M.P."/>
            <person name="Dadej K."/>
            <person name="De Beer Z.W."/>
            <person name="Findlay W."/>
            <person name="Havenga M."/>
            <person name="Kolarik M."/>
            <person name="Menzies J.G."/>
            <person name="Naidoo K."/>
            <person name="Pochopski O."/>
            <person name="Shoukouhi P."/>
            <person name="Santana Q.C."/>
            <person name="Seifert K.A."/>
            <person name="Soal N."/>
            <person name="Steenkamp E.T."/>
            <person name="Tatham C.T."/>
            <person name="van der Nest M.A."/>
            <person name="Wingfield M.J."/>
        </authorList>
    </citation>
    <scope>NUCLEOTIDE SEQUENCE [LARGE SCALE GENOMIC DNA]</scope>
    <source>
        <strain evidence="2">CMW44962</strain>
    </source>
</reference>
<proteinExistence type="predicted"/>
<evidence type="ECO:0000256" key="1">
    <source>
        <dbReference type="SAM" id="MobiDB-lite"/>
    </source>
</evidence>
<gene>
    <name evidence="2" type="ORF">Tdes44962_MAKER08246</name>
</gene>
<dbReference type="Proteomes" id="UP001138500">
    <property type="component" value="Unassembled WGS sequence"/>
</dbReference>
<dbReference type="EMBL" id="RIBY02000735">
    <property type="protein sequence ID" value="KAH9838145.1"/>
    <property type="molecule type" value="Genomic_DNA"/>
</dbReference>
<comment type="caution">
    <text evidence="2">The sequence shown here is derived from an EMBL/GenBank/DDBJ whole genome shotgun (WGS) entry which is preliminary data.</text>
</comment>
<protein>
    <submittedName>
        <fullName evidence="2">Uncharacterized protein</fullName>
    </submittedName>
</protein>